<dbReference type="Pfam" id="PF00702">
    <property type="entry name" value="Hydrolase"/>
    <property type="match status" value="1"/>
</dbReference>
<dbReference type="Proteomes" id="UP001143370">
    <property type="component" value="Unassembled WGS sequence"/>
</dbReference>
<dbReference type="InterPro" id="IPR023198">
    <property type="entry name" value="PGP-like_dom2"/>
</dbReference>
<gene>
    <name evidence="4" type="primary">dhlB_1</name>
    <name evidence="4" type="ORF">GCM10017643_02590</name>
</gene>
<proteinExistence type="inferred from homology"/>
<protein>
    <recommendedName>
        <fullName evidence="3">(S)-2-haloacid dehalogenase</fullName>
        <ecNumber evidence="3">3.8.1.2</ecNumber>
    </recommendedName>
    <alternativeName>
        <fullName evidence="3">2-haloalkanoic acid dehalogenase</fullName>
    </alternativeName>
    <alternativeName>
        <fullName evidence="3">Halocarboxylic acid halidohydrolase</fullName>
    </alternativeName>
    <alternativeName>
        <fullName evidence="3">L-2-haloacid dehalogenase</fullName>
    </alternativeName>
</protein>
<comment type="function">
    <text evidence="3">Catalyzes the hydrolytic dehalogenation of small (S)-2-haloalkanoic acids to yield the corresponding (R)-2-hydroxyalkanoic acids.</text>
</comment>
<dbReference type="EC" id="3.8.1.2" evidence="3"/>
<dbReference type="SFLD" id="SFLDG01135">
    <property type="entry name" value="C1.5.6:_HAD__Beta-PGM__Phospha"/>
    <property type="match status" value="1"/>
</dbReference>
<evidence type="ECO:0000256" key="2">
    <source>
        <dbReference type="ARBA" id="ARBA00022801"/>
    </source>
</evidence>
<reference evidence="4" key="1">
    <citation type="journal article" date="2014" name="Int. J. Syst. Evol. Microbiol.">
        <title>Complete genome sequence of Corynebacterium casei LMG S-19264T (=DSM 44701T), isolated from a smear-ripened cheese.</title>
        <authorList>
            <consortium name="US DOE Joint Genome Institute (JGI-PGF)"/>
            <person name="Walter F."/>
            <person name="Albersmeier A."/>
            <person name="Kalinowski J."/>
            <person name="Ruckert C."/>
        </authorList>
    </citation>
    <scope>NUCLEOTIDE SEQUENCE</scope>
    <source>
        <strain evidence="4">VKM B-2484</strain>
    </source>
</reference>
<dbReference type="InterPro" id="IPR036412">
    <property type="entry name" value="HAD-like_sf"/>
</dbReference>
<comment type="similarity">
    <text evidence="1 3">Belongs to the HAD-like hydrolase superfamily. S-2-haloalkanoic acid dehalogenase family.</text>
</comment>
<keyword evidence="5" id="KW-1185">Reference proteome</keyword>
<reference evidence="4" key="2">
    <citation type="submission" date="2023-01" db="EMBL/GenBank/DDBJ databases">
        <authorList>
            <person name="Sun Q."/>
            <person name="Evtushenko L."/>
        </authorList>
    </citation>
    <scope>NUCLEOTIDE SEQUENCE</scope>
    <source>
        <strain evidence="4">VKM B-2484</strain>
    </source>
</reference>
<dbReference type="PANTHER" id="PTHR43316:SF3">
    <property type="entry name" value="HALOACID DEHALOGENASE, TYPE II (AFU_ORTHOLOGUE AFUA_2G07750)-RELATED"/>
    <property type="match status" value="1"/>
</dbReference>
<organism evidence="4 5">
    <name type="scientific">Ancylobacter dichloromethanicus</name>
    <dbReference type="NCBI Taxonomy" id="518825"/>
    <lineage>
        <taxon>Bacteria</taxon>
        <taxon>Pseudomonadati</taxon>
        <taxon>Pseudomonadota</taxon>
        <taxon>Alphaproteobacteria</taxon>
        <taxon>Hyphomicrobiales</taxon>
        <taxon>Xanthobacteraceae</taxon>
        <taxon>Ancylobacter</taxon>
    </lineage>
</organism>
<dbReference type="Gene3D" id="3.40.50.1000">
    <property type="entry name" value="HAD superfamily/HAD-like"/>
    <property type="match status" value="1"/>
</dbReference>
<dbReference type="NCBIfam" id="TIGR01549">
    <property type="entry name" value="HAD-SF-IA-v1"/>
    <property type="match status" value="1"/>
</dbReference>
<dbReference type="InterPro" id="IPR051540">
    <property type="entry name" value="S-2-haloacid_dehalogenase"/>
</dbReference>
<accession>A0A9W6J6C7</accession>
<evidence type="ECO:0000313" key="4">
    <source>
        <dbReference type="EMBL" id="GLK70144.1"/>
    </source>
</evidence>
<comment type="catalytic activity">
    <reaction evidence="3">
        <text>an (S)-2-haloacid + H2O = a (2R)-2-hydroxycarboxylate + a halide anion + H(+)</text>
        <dbReference type="Rhea" id="RHEA:11192"/>
        <dbReference type="ChEBI" id="CHEBI:15377"/>
        <dbReference type="ChEBI" id="CHEBI:15378"/>
        <dbReference type="ChEBI" id="CHEBI:16042"/>
        <dbReference type="ChEBI" id="CHEBI:58314"/>
        <dbReference type="ChEBI" id="CHEBI:137405"/>
        <dbReference type="EC" id="3.8.1.2"/>
    </reaction>
</comment>
<dbReference type="NCBIfam" id="TIGR01493">
    <property type="entry name" value="HAD-SF-IA-v2"/>
    <property type="match status" value="1"/>
</dbReference>
<dbReference type="PRINTS" id="PR00413">
    <property type="entry name" value="HADHALOGNASE"/>
</dbReference>
<dbReference type="SFLD" id="SFLDG01129">
    <property type="entry name" value="C1.5:_HAD__Beta-PGM__Phosphata"/>
    <property type="match status" value="1"/>
</dbReference>
<sequence length="256" mass="28726">MIKAVVFDAYGTLFDIQSVADATERAYPGYGEYITQIWRQKQLEYSWLRSLMGRYQDFWSVTQEALAYTLNTLGREPDAAFLAEMAEAYNRLRPYPDAAQCLQDLAPLRLAILSNGAPGMLQRLVANAGLDELFDKVISVDSKAVFKPHPRAYEMVEEALGVKPENVLFVSSNGFDVGGAKNFGFRVARIARLPMQKLTDELEARPITPLTMFKALRMQEETYAEAADFEVEALSQLPQLIRAEQAEPMRTAVGRA</sequence>
<dbReference type="SFLD" id="SFLDS00003">
    <property type="entry name" value="Haloacid_Dehalogenase"/>
    <property type="match status" value="1"/>
</dbReference>
<dbReference type="NCBIfam" id="TIGR01428">
    <property type="entry name" value="HAD_type_II"/>
    <property type="match status" value="1"/>
</dbReference>
<keyword evidence="2 3" id="KW-0378">Hydrolase</keyword>
<dbReference type="RefSeq" id="WP_213375107.1">
    <property type="nucleotide sequence ID" value="NZ_BSFJ01000002.1"/>
</dbReference>
<dbReference type="AlphaFoldDB" id="A0A9W6J6C7"/>
<dbReference type="CDD" id="cd02588">
    <property type="entry name" value="HAD_L2-DEX"/>
    <property type="match status" value="1"/>
</dbReference>
<comment type="caution">
    <text evidence="4">The sequence shown here is derived from an EMBL/GenBank/DDBJ whole genome shotgun (WGS) entry which is preliminary data.</text>
</comment>
<dbReference type="Gene3D" id="1.10.150.240">
    <property type="entry name" value="Putative phosphatase, domain 2"/>
    <property type="match status" value="1"/>
</dbReference>
<evidence type="ECO:0000256" key="3">
    <source>
        <dbReference type="RuleBase" id="RU368077"/>
    </source>
</evidence>
<dbReference type="SFLD" id="SFLDF00045">
    <property type="entry name" value="2-haloacid_dehalogenase"/>
    <property type="match status" value="1"/>
</dbReference>
<name>A0A9W6J6C7_9HYPH</name>
<evidence type="ECO:0000256" key="1">
    <source>
        <dbReference type="ARBA" id="ARBA00008106"/>
    </source>
</evidence>
<dbReference type="InterPro" id="IPR006328">
    <property type="entry name" value="2-HAD"/>
</dbReference>
<dbReference type="InterPro" id="IPR023214">
    <property type="entry name" value="HAD_sf"/>
</dbReference>
<evidence type="ECO:0000313" key="5">
    <source>
        <dbReference type="Proteomes" id="UP001143370"/>
    </source>
</evidence>
<dbReference type="PANTHER" id="PTHR43316">
    <property type="entry name" value="HYDROLASE, HALOACID DELAHOGENASE-RELATED"/>
    <property type="match status" value="1"/>
</dbReference>
<dbReference type="EMBL" id="BSFJ01000002">
    <property type="protein sequence ID" value="GLK70144.1"/>
    <property type="molecule type" value="Genomic_DNA"/>
</dbReference>
<dbReference type="InterPro" id="IPR006439">
    <property type="entry name" value="HAD-SF_hydro_IA"/>
</dbReference>
<dbReference type="NCBIfam" id="TIGR01509">
    <property type="entry name" value="HAD-SF-IA-v3"/>
    <property type="match status" value="1"/>
</dbReference>
<dbReference type="SUPFAM" id="SSF56784">
    <property type="entry name" value="HAD-like"/>
    <property type="match status" value="1"/>
</dbReference>
<dbReference type="GO" id="GO:0018784">
    <property type="term" value="F:(S)-2-haloacid dehalogenase activity"/>
    <property type="evidence" value="ECO:0007669"/>
    <property type="project" value="UniProtKB-UniRule"/>
</dbReference>